<dbReference type="GeneID" id="65129384"/>
<dbReference type="KEGG" id="vg:65129384"/>
<evidence type="ECO:0000313" key="2">
    <source>
        <dbReference type="Proteomes" id="UP000594003"/>
    </source>
</evidence>
<name>A0A7M1RYD7_9CAUD</name>
<evidence type="ECO:0000313" key="1">
    <source>
        <dbReference type="EMBL" id="QOR58901.1"/>
    </source>
</evidence>
<proteinExistence type="predicted"/>
<dbReference type="RefSeq" id="YP_010111059.1">
    <property type="nucleotide sequence ID" value="NC_055877.1"/>
</dbReference>
<sequence length="166" mass="19719">MVTDFSKLKVNLNFKIKVKHKTRAPALKQDKVLTKRIETKCRYDNGKFYVVIPNFVYKHKLKSGVDITDIGTNDITLEFTPESFDLHEADRVFTICGQDNGKYTCLIRNETDRLFKKLNKEQYVPFCRNWTIIVRIVRRVEVLYADFRSLKSHNLYYNLKQDNEDE</sequence>
<organism evidence="1 2">
    <name type="scientific">uncultured phage cr8_1</name>
    <dbReference type="NCBI Taxonomy" id="2772068"/>
    <lineage>
        <taxon>Viruses</taxon>
        <taxon>Duplodnaviria</taxon>
        <taxon>Heunggongvirae</taxon>
        <taxon>Uroviricota</taxon>
        <taxon>Caudoviricetes</taxon>
        <taxon>Crassvirales</taxon>
        <taxon>Intestiviridae</taxon>
        <taxon>Obtuvirinae</taxon>
        <taxon>Fohxhuevirus</taxon>
        <taxon>Fohxhuevirus gastrointestinalis</taxon>
    </lineage>
</organism>
<dbReference type="Proteomes" id="UP000594003">
    <property type="component" value="Segment"/>
</dbReference>
<protein>
    <submittedName>
        <fullName evidence="1">Uncharacterized protein</fullName>
    </submittedName>
</protein>
<accession>A0A7M1RYD7</accession>
<reference evidence="1 2" key="1">
    <citation type="submission" date="2020-07" db="EMBL/GenBank/DDBJ databases">
        <title>Taxonomic proposal: Crassvirales, a new order of highly abundant and diverse bacterial viruses.</title>
        <authorList>
            <person name="Shkoporov A.N."/>
            <person name="Stockdale S.R."/>
            <person name="Guerin E."/>
            <person name="Ross R.P."/>
            <person name="Hill C."/>
        </authorList>
    </citation>
    <scope>NUCLEOTIDE SEQUENCE [LARGE SCALE GENOMIC DNA]</scope>
</reference>
<keyword evidence="2" id="KW-1185">Reference proteome</keyword>
<dbReference type="EMBL" id="MT774384">
    <property type="protein sequence ID" value="QOR58901.1"/>
    <property type="molecule type" value="Genomic_DNA"/>
</dbReference>